<feature type="non-terminal residue" evidence="2">
    <location>
        <position position="574"/>
    </location>
</feature>
<feature type="compositionally biased region" description="Basic residues" evidence="1">
    <location>
        <begin position="27"/>
        <end position="50"/>
    </location>
</feature>
<feature type="compositionally biased region" description="Basic residues" evidence="1">
    <location>
        <begin position="472"/>
        <end position="482"/>
    </location>
</feature>
<proteinExistence type="predicted"/>
<sequence length="574" mass="65655">ARDRHPPLPARPRRAGLHDDRHDGRAAHRRPVLGRRVRGRRRRHQARRRRQGEQVGLLGGRGRRQRLPRAADRRHRLLAQVQRPLARRRPEPPRPEPREPGAHPAPLDADPRVDRAVLDRGPARQRRHAVRPQQRAGDGHRHEDRDVPGPRDRPRLRGEPQAALDRRDVPPQGLPRLHLLHRLRDPEPVVLRTQPGRSADARERHRAQPGGLGRGQVREVLPRGSRARAVQRRALRQRRVGAVRQPPVRGDQLRRPGRDPRPDALQRLDRRLPEPDVRPQADRRDGGLRAAGTRGRGGQGLAPDLRVGRAAGQLPRDGPAGGHAGHVAPGRAAAQAAAVELVAQGRRAPRLPLPRQDHDRAQRHLDDGDRQALQRRPAGQRDAADPRRRRDLGPQRQRQPGVHRLQPASAADGLGHLRRRVGARHLRPQPHHHRRERHRRRRGRPAQRRPSARAHLQQLHPRPPPDHERLRSRGRRHERRRPRVADDRGRDPLADQLVHRRPLVVRCPGRHRHRHRCHRPEVPRHGRPHRYVRLPQGLPVRRPPAFPFPATLPRSCAGSVENPHLRRTGSPSAM</sequence>
<dbReference type="AlphaFoldDB" id="A0A6J4TL08"/>
<gene>
    <name evidence="2" type="ORF">AVDCRST_MAG85-3131</name>
</gene>
<evidence type="ECO:0000313" key="2">
    <source>
        <dbReference type="EMBL" id="CAA9524755.1"/>
    </source>
</evidence>
<feature type="compositionally biased region" description="Basic and acidic residues" evidence="1">
    <location>
        <begin position="137"/>
        <end position="169"/>
    </location>
</feature>
<feature type="compositionally biased region" description="Basic and acidic residues" evidence="1">
    <location>
        <begin position="355"/>
        <end position="372"/>
    </location>
</feature>
<feature type="compositionally biased region" description="Basic and acidic residues" evidence="1">
    <location>
        <begin position="16"/>
        <end position="26"/>
    </location>
</feature>
<feature type="compositionally biased region" description="Basic residues" evidence="1">
    <location>
        <begin position="61"/>
        <end position="77"/>
    </location>
</feature>
<feature type="compositionally biased region" description="Basic and acidic residues" evidence="1">
    <location>
        <begin position="109"/>
        <end position="122"/>
    </location>
</feature>
<feature type="non-terminal residue" evidence="2">
    <location>
        <position position="1"/>
    </location>
</feature>
<reference evidence="2" key="1">
    <citation type="submission" date="2020-02" db="EMBL/GenBank/DDBJ databases">
        <authorList>
            <person name="Meier V. D."/>
        </authorList>
    </citation>
    <scope>NUCLEOTIDE SEQUENCE</scope>
    <source>
        <strain evidence="2">AVDCRST_MAG85</strain>
    </source>
</reference>
<feature type="compositionally biased region" description="Basic and acidic residues" evidence="1">
    <location>
        <begin position="483"/>
        <end position="493"/>
    </location>
</feature>
<feature type="compositionally biased region" description="Basic and acidic residues" evidence="1">
    <location>
        <begin position="382"/>
        <end position="393"/>
    </location>
</feature>
<organism evidence="2">
    <name type="scientific">uncultured Solirubrobacteraceae bacterium</name>
    <dbReference type="NCBI Taxonomy" id="1162706"/>
    <lineage>
        <taxon>Bacteria</taxon>
        <taxon>Bacillati</taxon>
        <taxon>Actinomycetota</taxon>
        <taxon>Thermoleophilia</taxon>
        <taxon>Solirubrobacterales</taxon>
        <taxon>Solirubrobacteraceae</taxon>
        <taxon>environmental samples</taxon>
    </lineage>
</organism>
<feature type="compositionally biased region" description="Basic and acidic residues" evidence="1">
    <location>
        <begin position="251"/>
        <end position="287"/>
    </location>
</feature>
<protein>
    <submittedName>
        <fullName evidence="2">Uncharacterized protein</fullName>
    </submittedName>
</protein>
<evidence type="ECO:0000256" key="1">
    <source>
        <dbReference type="SAM" id="MobiDB-lite"/>
    </source>
</evidence>
<feature type="region of interest" description="Disordered" evidence="1">
    <location>
        <begin position="346"/>
        <end position="497"/>
    </location>
</feature>
<feature type="compositionally biased region" description="Basic residues" evidence="1">
    <location>
        <begin position="416"/>
        <end position="452"/>
    </location>
</feature>
<feature type="compositionally biased region" description="Basic residues" evidence="1">
    <location>
        <begin position="225"/>
        <end position="241"/>
    </location>
</feature>
<feature type="compositionally biased region" description="Basic and acidic residues" evidence="1">
    <location>
        <begin position="88"/>
        <end position="101"/>
    </location>
</feature>
<feature type="region of interest" description="Disordered" evidence="1">
    <location>
        <begin position="1"/>
        <end position="332"/>
    </location>
</feature>
<dbReference type="EMBL" id="CADCVT010000346">
    <property type="protein sequence ID" value="CAA9524755.1"/>
    <property type="molecule type" value="Genomic_DNA"/>
</dbReference>
<accession>A0A6J4TL08</accession>
<name>A0A6J4TL08_9ACTN</name>